<dbReference type="AlphaFoldDB" id="A0A2H0X809"/>
<evidence type="ECO:0000313" key="2">
    <source>
        <dbReference type="Proteomes" id="UP000231414"/>
    </source>
</evidence>
<dbReference type="Proteomes" id="UP000231414">
    <property type="component" value="Unassembled WGS sequence"/>
</dbReference>
<organism evidence="1 2">
    <name type="scientific">candidate division WWE3 bacterium CG08_land_8_20_14_0_20_43_13</name>
    <dbReference type="NCBI Taxonomy" id="1975087"/>
    <lineage>
        <taxon>Bacteria</taxon>
        <taxon>Katanobacteria</taxon>
    </lineage>
</organism>
<dbReference type="EMBL" id="PEYW01000006">
    <property type="protein sequence ID" value="PIS21063.1"/>
    <property type="molecule type" value="Genomic_DNA"/>
</dbReference>
<evidence type="ECO:0000313" key="1">
    <source>
        <dbReference type="EMBL" id="PIS21063.1"/>
    </source>
</evidence>
<accession>A0A2H0X809</accession>
<comment type="caution">
    <text evidence="1">The sequence shown here is derived from an EMBL/GenBank/DDBJ whole genome shotgun (WGS) entry which is preliminary data.</text>
</comment>
<proteinExistence type="predicted"/>
<sequence length="113" mass="12549">MPAVFVNDQNRLEIKQALCDLALPPVFCRAICALIQHQVLSCPGKTVKHAYNCRQVGLPVEFDELYAFLDKLTRCLADLGITSTISFVFFINGNPQSDEGAVEFEFAYTGLCD</sequence>
<protein>
    <submittedName>
        <fullName evidence="1">Uncharacterized protein</fullName>
    </submittedName>
</protein>
<reference evidence="2" key="1">
    <citation type="submission" date="2017-09" db="EMBL/GenBank/DDBJ databases">
        <title>Depth-based differentiation of microbial function through sediment-hosted aquifers and enrichment of novel symbionts in the deep terrestrial subsurface.</title>
        <authorList>
            <person name="Probst A.J."/>
            <person name="Ladd B."/>
            <person name="Jarett J.K."/>
            <person name="Geller-Mcgrath D.E."/>
            <person name="Sieber C.M.K."/>
            <person name="Emerson J.B."/>
            <person name="Anantharaman K."/>
            <person name="Thomas B.C."/>
            <person name="Malmstrom R."/>
            <person name="Stieglmeier M."/>
            <person name="Klingl A."/>
            <person name="Woyke T."/>
            <person name="Ryan C.M."/>
            <person name="Banfield J.F."/>
        </authorList>
    </citation>
    <scope>NUCLEOTIDE SEQUENCE [LARGE SCALE GENOMIC DNA]</scope>
</reference>
<gene>
    <name evidence="1" type="ORF">COT52_00345</name>
</gene>
<name>A0A2H0X809_UNCKA</name>